<dbReference type="InterPro" id="IPR013830">
    <property type="entry name" value="SGNH_hydro"/>
</dbReference>
<evidence type="ECO:0000256" key="1">
    <source>
        <dbReference type="PIRSR" id="PIRSR637460-1"/>
    </source>
</evidence>
<keyword evidence="2" id="KW-1015">Disulfide bond</keyword>
<feature type="disulfide bond" evidence="2">
    <location>
        <begin position="63"/>
        <end position="89"/>
    </location>
</feature>
<dbReference type="AlphaFoldDB" id="A0A6P2CFI7"/>
<reference evidence="5 6" key="1">
    <citation type="submission" date="2018-07" db="EMBL/GenBank/DDBJ databases">
        <title>Genome sequence of Rhodococcus rhodnii ATCC 35071 from Rhodnius prolixus.</title>
        <authorList>
            <person name="Patel V."/>
            <person name="Vogel K.J."/>
        </authorList>
    </citation>
    <scope>NUCLEOTIDE SEQUENCE [LARGE SCALE GENOMIC DNA]</scope>
    <source>
        <strain evidence="5 6">ATCC 35071</strain>
    </source>
</reference>
<organism evidence="5 6">
    <name type="scientific">Rhodococcus rhodnii</name>
    <dbReference type="NCBI Taxonomy" id="38312"/>
    <lineage>
        <taxon>Bacteria</taxon>
        <taxon>Bacillati</taxon>
        <taxon>Actinomycetota</taxon>
        <taxon>Actinomycetes</taxon>
        <taxon>Mycobacteriales</taxon>
        <taxon>Nocardiaceae</taxon>
        <taxon>Rhodococcus</taxon>
    </lineage>
</organism>
<sequence>MARRFSARSGAGAVAAALALFVAAGSATAAHADPAPTGPSYVALGDSRASGPLIEASEHRDFCLHSPNANYPAKLAAQVGASSFTDVTCSAAKPSHVIDTPQFVGTRTAPPQLDALSPDTELVTLSIGGGGSNHLPVSLLCAAPVPDFDGGCRDNPLAERLATEGIEKMAREVDAVVGAIVAKAPDARVYVVSHGGTVGDRACWPILPVGEQDAPWLRDYFDRFNDIYVRAAEKYDVEYIDIATAAVEGGHDGCAPTGERWFEGIVPRSPAEPAHPNELVMSAIADMIAADYATVTSS</sequence>
<dbReference type="Gene3D" id="3.40.50.1110">
    <property type="entry name" value="SGNH hydrolase"/>
    <property type="match status" value="1"/>
</dbReference>
<feature type="disulfide bond" evidence="2">
    <location>
        <begin position="203"/>
        <end position="254"/>
    </location>
</feature>
<feature type="active site" description="Nucleophile" evidence="1">
    <location>
        <position position="47"/>
    </location>
</feature>
<dbReference type="PANTHER" id="PTHR37981">
    <property type="entry name" value="LIPASE 2"/>
    <property type="match status" value="1"/>
</dbReference>
<feature type="chain" id="PRO_5026748165" evidence="3">
    <location>
        <begin position="33"/>
        <end position="298"/>
    </location>
</feature>
<dbReference type="Pfam" id="PF13472">
    <property type="entry name" value="Lipase_GDSL_2"/>
    <property type="match status" value="1"/>
</dbReference>
<evidence type="ECO:0000256" key="3">
    <source>
        <dbReference type="SAM" id="SignalP"/>
    </source>
</evidence>
<dbReference type="CDD" id="cd01823">
    <property type="entry name" value="SEST_like"/>
    <property type="match status" value="1"/>
</dbReference>
<dbReference type="RefSeq" id="WP_010838254.1">
    <property type="nucleotide sequence ID" value="NZ_QRCM01000001.1"/>
</dbReference>
<evidence type="ECO:0000313" key="5">
    <source>
        <dbReference type="EMBL" id="TXG91527.1"/>
    </source>
</evidence>
<comment type="caution">
    <text evidence="5">The sequence shown here is derived from an EMBL/GenBank/DDBJ whole genome shotgun (WGS) entry which is preliminary data.</text>
</comment>
<evidence type="ECO:0000313" key="6">
    <source>
        <dbReference type="Proteomes" id="UP000471120"/>
    </source>
</evidence>
<protein>
    <submittedName>
        <fullName evidence="5">SGNH/GDSL hydrolase family protein</fullName>
    </submittedName>
</protein>
<dbReference type="InterPro" id="IPR036514">
    <property type="entry name" value="SGNH_hydro_sf"/>
</dbReference>
<accession>A0A6P2CFI7</accession>
<feature type="domain" description="SGNH hydrolase-type esterase" evidence="4">
    <location>
        <begin position="43"/>
        <end position="278"/>
    </location>
</feature>
<dbReference type="Proteomes" id="UP000471120">
    <property type="component" value="Unassembled WGS sequence"/>
</dbReference>
<evidence type="ECO:0000256" key="2">
    <source>
        <dbReference type="PIRSR" id="PIRSR637460-2"/>
    </source>
</evidence>
<dbReference type="PANTHER" id="PTHR37981:SF1">
    <property type="entry name" value="SGNH HYDROLASE-TYPE ESTERASE DOMAIN-CONTAINING PROTEIN"/>
    <property type="match status" value="1"/>
</dbReference>
<keyword evidence="3" id="KW-0732">Signal</keyword>
<evidence type="ECO:0000259" key="4">
    <source>
        <dbReference type="Pfam" id="PF13472"/>
    </source>
</evidence>
<proteinExistence type="predicted"/>
<feature type="signal peptide" evidence="3">
    <location>
        <begin position="1"/>
        <end position="32"/>
    </location>
</feature>
<feature type="active site" evidence="1">
    <location>
        <position position="275"/>
    </location>
</feature>
<dbReference type="GO" id="GO:0004806">
    <property type="term" value="F:triacylglycerol lipase activity"/>
    <property type="evidence" value="ECO:0007669"/>
    <property type="project" value="TreeGrafter"/>
</dbReference>
<name>A0A6P2CFI7_9NOCA</name>
<dbReference type="GO" id="GO:0019433">
    <property type="term" value="P:triglyceride catabolic process"/>
    <property type="evidence" value="ECO:0007669"/>
    <property type="project" value="TreeGrafter"/>
</dbReference>
<dbReference type="SUPFAM" id="SSF52266">
    <property type="entry name" value="SGNH hydrolase"/>
    <property type="match status" value="1"/>
</dbReference>
<gene>
    <name evidence="5" type="ORF">DW322_16615</name>
</gene>
<dbReference type="EMBL" id="QRCM01000001">
    <property type="protein sequence ID" value="TXG91527.1"/>
    <property type="molecule type" value="Genomic_DNA"/>
</dbReference>
<keyword evidence="5" id="KW-0378">Hydrolase</keyword>
<feature type="disulfide bond" evidence="2">
    <location>
        <begin position="141"/>
        <end position="152"/>
    </location>
</feature>
<dbReference type="InterPro" id="IPR037460">
    <property type="entry name" value="SEST-like"/>
</dbReference>